<protein>
    <submittedName>
        <fullName evidence="2">Transcriptional regulator, LuxR family</fullName>
    </submittedName>
</protein>
<evidence type="ECO:0000313" key="2">
    <source>
        <dbReference type="EMBL" id="SDZ50958.1"/>
    </source>
</evidence>
<organism evidence="2 3">
    <name type="scientific">Jannaschia faecimaris</name>
    <dbReference type="NCBI Taxonomy" id="1244108"/>
    <lineage>
        <taxon>Bacteria</taxon>
        <taxon>Pseudomonadati</taxon>
        <taxon>Pseudomonadota</taxon>
        <taxon>Alphaproteobacteria</taxon>
        <taxon>Rhodobacterales</taxon>
        <taxon>Roseobacteraceae</taxon>
        <taxon>Jannaschia</taxon>
    </lineage>
</organism>
<dbReference type="RefSeq" id="WP_092647451.1">
    <property type="nucleotide sequence ID" value="NZ_FNPX01000018.1"/>
</dbReference>
<dbReference type="GO" id="GO:0003677">
    <property type="term" value="F:DNA binding"/>
    <property type="evidence" value="ECO:0007669"/>
    <property type="project" value="InterPro"/>
</dbReference>
<dbReference type="InterPro" id="IPR016032">
    <property type="entry name" value="Sig_transdc_resp-reg_C-effctor"/>
</dbReference>
<proteinExistence type="predicted"/>
<dbReference type="Proteomes" id="UP000198914">
    <property type="component" value="Unassembled WGS sequence"/>
</dbReference>
<feature type="domain" description="HTH luxR-type" evidence="1">
    <location>
        <begin position="201"/>
        <end position="258"/>
    </location>
</feature>
<keyword evidence="3" id="KW-1185">Reference proteome</keyword>
<dbReference type="EMBL" id="FNPX01000018">
    <property type="protein sequence ID" value="SDZ50958.1"/>
    <property type="molecule type" value="Genomic_DNA"/>
</dbReference>
<reference evidence="3" key="1">
    <citation type="submission" date="2016-10" db="EMBL/GenBank/DDBJ databases">
        <authorList>
            <person name="Varghese N."/>
            <person name="Submissions S."/>
        </authorList>
    </citation>
    <scope>NUCLEOTIDE SEQUENCE [LARGE SCALE GENOMIC DNA]</scope>
    <source>
        <strain evidence="3">DSM 100420</strain>
    </source>
</reference>
<gene>
    <name evidence="2" type="ORF">SAMN05444004_11820</name>
</gene>
<dbReference type="AlphaFoldDB" id="A0A1H3TM61"/>
<dbReference type="Gene3D" id="1.10.10.10">
    <property type="entry name" value="Winged helix-like DNA-binding domain superfamily/Winged helix DNA-binding domain"/>
    <property type="match status" value="1"/>
</dbReference>
<dbReference type="InterPro" id="IPR000792">
    <property type="entry name" value="Tscrpt_reg_LuxR_C"/>
</dbReference>
<dbReference type="SMART" id="SM00421">
    <property type="entry name" value="HTH_LUXR"/>
    <property type="match status" value="1"/>
</dbReference>
<evidence type="ECO:0000313" key="3">
    <source>
        <dbReference type="Proteomes" id="UP000198914"/>
    </source>
</evidence>
<dbReference type="STRING" id="1244108.SAMN05444004_11820"/>
<name>A0A1H3TM61_9RHOB</name>
<evidence type="ECO:0000259" key="1">
    <source>
        <dbReference type="SMART" id="SM00421"/>
    </source>
</evidence>
<dbReference type="SUPFAM" id="SSF46894">
    <property type="entry name" value="C-terminal effector domain of the bipartite response regulators"/>
    <property type="match status" value="1"/>
</dbReference>
<dbReference type="GO" id="GO:0006355">
    <property type="term" value="P:regulation of DNA-templated transcription"/>
    <property type="evidence" value="ECO:0007669"/>
    <property type="project" value="InterPro"/>
</dbReference>
<dbReference type="InterPro" id="IPR036388">
    <property type="entry name" value="WH-like_DNA-bd_sf"/>
</dbReference>
<accession>A0A1H3TM61</accession>
<sequence>MSAIRKSFSAEQTRGSVKVVAKFVHAVDLGGNFQLVLAGLQGLVGSDSVKIVRQMRHFDRTRIMARHEKAVRMPPGKASCSLGSELLGDLLHTTNLGSVLCITEVNASIDARDKLDQFGLREVVTLSLCTERDFSDFLEFQFERPLLEHNRQLLEILGSVLSQSWLDRAPGVAAMLLARQPCQNSEDREPKFANVLSVQNPAGLTRSEYRICMLVQEGRLPDKLSEILQISKSTFRSHMRSIFLKTGVSGHLELVHLLHQSGNQTRDGLQMKAVQR</sequence>
<dbReference type="OrthoDB" id="5497412at2"/>